<dbReference type="Proteomes" id="UP000649617">
    <property type="component" value="Unassembled WGS sequence"/>
</dbReference>
<protein>
    <submittedName>
        <fullName evidence="1">AgaA33 protein</fullName>
    </submittedName>
</protein>
<accession>A0A812RVW7</accession>
<reference evidence="1" key="1">
    <citation type="submission" date="2021-02" db="EMBL/GenBank/DDBJ databases">
        <authorList>
            <person name="Dougan E. K."/>
            <person name="Rhodes N."/>
            <person name="Thang M."/>
            <person name="Chan C."/>
        </authorList>
    </citation>
    <scope>NUCLEOTIDE SEQUENCE</scope>
</reference>
<dbReference type="EMBL" id="CAJNIZ010022094">
    <property type="protein sequence ID" value="CAE7457775.1"/>
    <property type="molecule type" value="Genomic_DNA"/>
</dbReference>
<evidence type="ECO:0000313" key="2">
    <source>
        <dbReference type="Proteomes" id="UP000649617"/>
    </source>
</evidence>
<proteinExistence type="predicted"/>
<evidence type="ECO:0000313" key="1">
    <source>
        <dbReference type="EMBL" id="CAE7457775.1"/>
    </source>
</evidence>
<organism evidence="1 2">
    <name type="scientific">Symbiodinium pilosum</name>
    <name type="common">Dinoflagellate</name>
    <dbReference type="NCBI Taxonomy" id="2952"/>
    <lineage>
        <taxon>Eukaryota</taxon>
        <taxon>Sar</taxon>
        <taxon>Alveolata</taxon>
        <taxon>Dinophyceae</taxon>
        <taxon>Suessiales</taxon>
        <taxon>Symbiodiniaceae</taxon>
        <taxon>Symbiodinium</taxon>
    </lineage>
</organism>
<keyword evidence="2" id="KW-1185">Reference proteome</keyword>
<gene>
    <name evidence="1" type="primary">agaA33</name>
    <name evidence="1" type="ORF">SPIL2461_LOCUS11275</name>
</gene>
<sequence>AVPVTVGGGQYRLVLCIDFRVDAGVFTLVGMSPFNQITKTFLWLEDRTCIAGEAAVCFAGGFSGHQLSANDRSNWIETGVPINRENSSVQAGSLSAPPSKEESTGNVAGFDVGGLFLLGPSPLEQHRTCISGQSCPMSDLQGFAMPLESQVVVLDTCGLSAALPLSTPVPAALDGRDQFVAKLLAHHASWWSVPTLLVQWHFEARGSLLGVGDLWIAYNLTQIPFI</sequence>
<feature type="non-terminal residue" evidence="1">
    <location>
        <position position="226"/>
    </location>
</feature>
<feature type="non-terminal residue" evidence="1">
    <location>
        <position position="1"/>
    </location>
</feature>
<comment type="caution">
    <text evidence="1">The sequence shown here is derived from an EMBL/GenBank/DDBJ whole genome shotgun (WGS) entry which is preliminary data.</text>
</comment>
<name>A0A812RVW7_SYMPI</name>
<dbReference type="AlphaFoldDB" id="A0A812RVW7"/>